<evidence type="ECO:0000256" key="2">
    <source>
        <dbReference type="ARBA" id="ARBA00022741"/>
    </source>
</evidence>
<dbReference type="InterPro" id="IPR000719">
    <property type="entry name" value="Prot_kinase_dom"/>
</dbReference>
<dbReference type="InterPro" id="IPR000253">
    <property type="entry name" value="FHA_dom"/>
</dbReference>
<evidence type="ECO:0000313" key="8">
    <source>
        <dbReference type="EMBL" id="CAJ2506209.1"/>
    </source>
</evidence>
<dbReference type="SUPFAM" id="SSF49879">
    <property type="entry name" value="SMAD/FHA domain"/>
    <property type="match status" value="1"/>
</dbReference>
<dbReference type="PROSITE" id="PS00107">
    <property type="entry name" value="PROTEIN_KINASE_ATP"/>
    <property type="match status" value="1"/>
</dbReference>
<dbReference type="InterPro" id="IPR008271">
    <property type="entry name" value="Ser/Thr_kinase_AS"/>
</dbReference>
<dbReference type="GO" id="GO:0005524">
    <property type="term" value="F:ATP binding"/>
    <property type="evidence" value="ECO:0007669"/>
    <property type="project" value="UniProtKB-UniRule"/>
</dbReference>
<reference evidence="8" key="1">
    <citation type="submission" date="2023-10" db="EMBL/GenBank/DDBJ databases">
        <authorList>
            <person name="Hackl T."/>
        </authorList>
    </citation>
    <scope>NUCLEOTIDE SEQUENCE</scope>
</reference>
<feature type="region of interest" description="Disordered" evidence="5">
    <location>
        <begin position="481"/>
        <end position="556"/>
    </location>
</feature>
<dbReference type="InterPro" id="IPR017441">
    <property type="entry name" value="Protein_kinase_ATP_BS"/>
</dbReference>
<dbReference type="Proteomes" id="UP001295740">
    <property type="component" value="Unassembled WGS sequence"/>
</dbReference>
<evidence type="ECO:0000256" key="1">
    <source>
        <dbReference type="ARBA" id="ARBA00005575"/>
    </source>
</evidence>
<dbReference type="AlphaFoldDB" id="A0AAI8YGA6"/>
<evidence type="ECO:0000259" key="7">
    <source>
        <dbReference type="PROSITE" id="PS50011"/>
    </source>
</evidence>
<dbReference type="EMBL" id="CAUWAG010000008">
    <property type="protein sequence ID" value="CAJ2506209.1"/>
    <property type="molecule type" value="Genomic_DNA"/>
</dbReference>
<dbReference type="Pfam" id="PF00498">
    <property type="entry name" value="FHA"/>
    <property type="match status" value="1"/>
</dbReference>
<dbReference type="InterPro" id="IPR008984">
    <property type="entry name" value="SMAD_FHA_dom_sf"/>
</dbReference>
<dbReference type="Gene3D" id="1.10.510.10">
    <property type="entry name" value="Transferase(Phosphotransferase) domain 1"/>
    <property type="match status" value="1"/>
</dbReference>
<sequence length="556" mass="62479">MSAYRPVARITCRVVEVQPEQCLDPEGFQVNDHSGCKPRTLTLTSTYQFFLCAGDAFDVGRSHHNDVIIKHPYVSRKAFTIYAVDYEQDGSDVQPLVYVRDCRSLTGTYVNGRCIGSQELGNASAHLLSRGEVICLIPYWQFHIELLGIPELRSPLTSLQRDETQANHWAKLFSDRYFITNRSLGSGSFGSVRLALKVQPGQQVVCKIHNLEQMRTRPGWRDSVRRVMDETDLLGKLHHPNLLDFEFAYKSKDTLYTFTELATGGDLFSMRSSYYHGFEENDARFVVKQIVSAIRYLHKKGIAHRDLKPENIFFAAGPFVTGRVIVGDLGFATYTTSGRMNSRIGTDIFMAPEIYRGQSYGTAVDIWSIGAIILFLLAPDQEKLPCLRELNQEAIDEFLGALFDRGYFNGVLSDSCQSFIRSCMIVDPQSRITAYEAKRHPWLQNDEQGSSRRIREVEEWRPAHLVAPPVVDLDLIKASPGKKRKAANEGEIAMASQQSRHFATAGSSPIKRRKQSPDTAGSSPTKRPEKTPDTAGSAPIKRPKKIPTITLTHPSQ</sequence>
<gene>
    <name evidence="8" type="ORF">KHLLAP_LOCUS6677</name>
</gene>
<accession>A0AAI8YGA6</accession>
<proteinExistence type="inferred from homology"/>
<dbReference type="GO" id="GO:0004672">
    <property type="term" value="F:protein kinase activity"/>
    <property type="evidence" value="ECO:0007669"/>
    <property type="project" value="InterPro"/>
</dbReference>
<dbReference type="PANTHER" id="PTHR24347">
    <property type="entry name" value="SERINE/THREONINE-PROTEIN KINASE"/>
    <property type="match status" value="1"/>
</dbReference>
<dbReference type="SMART" id="SM00240">
    <property type="entry name" value="FHA"/>
    <property type="match status" value="1"/>
</dbReference>
<feature type="compositionally biased region" description="Polar residues" evidence="5">
    <location>
        <begin position="495"/>
        <end position="507"/>
    </location>
</feature>
<feature type="domain" description="FHA" evidence="6">
    <location>
        <begin position="57"/>
        <end position="115"/>
    </location>
</feature>
<comment type="similarity">
    <text evidence="1">Belongs to the protein kinase superfamily. CAMK Ser/Thr protein kinase family. CHEK2 subfamily.</text>
</comment>
<keyword evidence="2 4" id="KW-0547">Nucleotide-binding</keyword>
<evidence type="ECO:0000259" key="6">
    <source>
        <dbReference type="PROSITE" id="PS50006"/>
    </source>
</evidence>
<feature type="domain" description="Protein kinase" evidence="7">
    <location>
        <begin position="178"/>
        <end position="443"/>
    </location>
</feature>
<feature type="binding site" evidence="4">
    <location>
        <position position="207"/>
    </location>
    <ligand>
        <name>ATP</name>
        <dbReference type="ChEBI" id="CHEBI:30616"/>
    </ligand>
</feature>
<comment type="caution">
    <text evidence="8">The sequence shown here is derived from an EMBL/GenBank/DDBJ whole genome shotgun (WGS) entry which is preliminary data.</text>
</comment>
<keyword evidence="9" id="KW-1185">Reference proteome</keyword>
<evidence type="ECO:0000313" key="9">
    <source>
        <dbReference type="Proteomes" id="UP001295740"/>
    </source>
</evidence>
<organism evidence="8 9">
    <name type="scientific">Anthostomella pinea</name>
    <dbReference type="NCBI Taxonomy" id="933095"/>
    <lineage>
        <taxon>Eukaryota</taxon>
        <taxon>Fungi</taxon>
        <taxon>Dikarya</taxon>
        <taxon>Ascomycota</taxon>
        <taxon>Pezizomycotina</taxon>
        <taxon>Sordariomycetes</taxon>
        <taxon>Xylariomycetidae</taxon>
        <taxon>Xylariales</taxon>
        <taxon>Xylariaceae</taxon>
        <taxon>Anthostomella</taxon>
    </lineage>
</organism>
<protein>
    <submittedName>
        <fullName evidence="8">Uu.00g003390.m01.CDS01</fullName>
    </submittedName>
</protein>
<evidence type="ECO:0000256" key="3">
    <source>
        <dbReference type="ARBA" id="ARBA00022840"/>
    </source>
</evidence>
<dbReference type="PROSITE" id="PS50006">
    <property type="entry name" value="FHA_DOMAIN"/>
    <property type="match status" value="1"/>
</dbReference>
<dbReference type="PROSITE" id="PS50011">
    <property type="entry name" value="PROTEIN_KINASE_DOM"/>
    <property type="match status" value="1"/>
</dbReference>
<dbReference type="SMART" id="SM00220">
    <property type="entry name" value="S_TKc"/>
    <property type="match status" value="1"/>
</dbReference>
<dbReference type="SUPFAM" id="SSF56112">
    <property type="entry name" value="Protein kinase-like (PK-like)"/>
    <property type="match status" value="1"/>
</dbReference>
<dbReference type="Pfam" id="PF00069">
    <property type="entry name" value="Pkinase"/>
    <property type="match status" value="1"/>
</dbReference>
<dbReference type="PROSITE" id="PS00108">
    <property type="entry name" value="PROTEIN_KINASE_ST"/>
    <property type="match status" value="1"/>
</dbReference>
<evidence type="ECO:0000256" key="4">
    <source>
        <dbReference type="PROSITE-ProRule" id="PRU10141"/>
    </source>
</evidence>
<name>A0AAI8YGA6_9PEZI</name>
<evidence type="ECO:0000256" key="5">
    <source>
        <dbReference type="SAM" id="MobiDB-lite"/>
    </source>
</evidence>
<dbReference type="Gene3D" id="2.60.200.20">
    <property type="match status" value="1"/>
</dbReference>
<keyword evidence="3 4" id="KW-0067">ATP-binding</keyword>
<dbReference type="InterPro" id="IPR011009">
    <property type="entry name" value="Kinase-like_dom_sf"/>
</dbReference>